<comment type="caution">
    <text evidence="13">The sequence shown here is derived from an EMBL/GenBank/DDBJ whole genome shotgun (WGS) entry which is preliminary data.</text>
</comment>
<evidence type="ECO:0000256" key="5">
    <source>
        <dbReference type="ARBA" id="ARBA00022519"/>
    </source>
</evidence>
<evidence type="ECO:0000313" key="14">
    <source>
        <dbReference type="Proteomes" id="UP000306317"/>
    </source>
</evidence>
<keyword evidence="3 9" id="KW-0813">Transport</keyword>
<dbReference type="AlphaFoldDB" id="A0A4S3KCW6"/>
<dbReference type="GO" id="GO:0009306">
    <property type="term" value="P:protein secretion"/>
    <property type="evidence" value="ECO:0007669"/>
    <property type="project" value="InterPro"/>
</dbReference>
<feature type="coiled-coil region" evidence="10">
    <location>
        <begin position="190"/>
        <end position="217"/>
    </location>
</feature>
<dbReference type="PANTHER" id="PTHR30386">
    <property type="entry name" value="MEMBRANE FUSION SUBUNIT OF EMRAB-TOLC MULTIDRUG EFFLUX PUMP"/>
    <property type="match status" value="1"/>
</dbReference>
<dbReference type="InterPro" id="IPR058982">
    <property type="entry name" value="Beta-barrel_AprE"/>
</dbReference>
<evidence type="ECO:0000259" key="11">
    <source>
        <dbReference type="Pfam" id="PF25988"/>
    </source>
</evidence>
<evidence type="ECO:0000256" key="7">
    <source>
        <dbReference type="ARBA" id="ARBA00022989"/>
    </source>
</evidence>
<evidence type="ECO:0000256" key="3">
    <source>
        <dbReference type="ARBA" id="ARBA00022448"/>
    </source>
</evidence>
<comment type="subcellular location">
    <subcellularLocation>
        <location evidence="1 9">Cell inner membrane</location>
        <topology evidence="1 9">Single-pass membrane protein</topology>
    </subcellularLocation>
</comment>
<keyword evidence="8 9" id="KW-0472">Membrane</keyword>
<evidence type="ECO:0000256" key="8">
    <source>
        <dbReference type="ARBA" id="ARBA00023136"/>
    </source>
</evidence>
<dbReference type="InterPro" id="IPR010129">
    <property type="entry name" value="T1SS_HlyD"/>
</dbReference>
<dbReference type="Gene3D" id="2.40.50.100">
    <property type="match status" value="1"/>
</dbReference>
<proteinExistence type="inferred from homology"/>
<evidence type="ECO:0000256" key="1">
    <source>
        <dbReference type="ARBA" id="ARBA00004377"/>
    </source>
</evidence>
<dbReference type="PROSITE" id="PS00543">
    <property type="entry name" value="HLYD_FAMILY"/>
    <property type="match status" value="1"/>
</dbReference>
<keyword evidence="4 9" id="KW-1003">Cell membrane</keyword>
<dbReference type="NCBIfam" id="TIGR01843">
    <property type="entry name" value="type_I_hlyD"/>
    <property type="match status" value="1"/>
</dbReference>
<name>A0A4S3KCW6_9GAMM</name>
<dbReference type="PRINTS" id="PR01490">
    <property type="entry name" value="RTXTOXIND"/>
</dbReference>
<dbReference type="EMBL" id="MWIO01000061">
    <property type="protein sequence ID" value="THD05734.1"/>
    <property type="molecule type" value="Genomic_DNA"/>
</dbReference>
<evidence type="ECO:0000256" key="4">
    <source>
        <dbReference type="ARBA" id="ARBA00022475"/>
    </source>
</evidence>
<keyword evidence="6 9" id="KW-0812">Transmembrane</keyword>
<dbReference type="RefSeq" id="WP_136259736.1">
    <property type="nucleotide sequence ID" value="NZ_MWIO01000061.1"/>
</dbReference>
<organism evidence="13 14">
    <name type="scientific">Rhodanobacter lindaniclasticus</name>
    <dbReference type="NCBI Taxonomy" id="75310"/>
    <lineage>
        <taxon>Bacteria</taxon>
        <taxon>Pseudomonadati</taxon>
        <taxon>Pseudomonadota</taxon>
        <taxon>Gammaproteobacteria</taxon>
        <taxon>Lysobacterales</taxon>
        <taxon>Rhodanobacteraceae</taxon>
        <taxon>Rhodanobacter</taxon>
    </lineage>
</organism>
<dbReference type="Proteomes" id="UP000306317">
    <property type="component" value="Unassembled WGS sequence"/>
</dbReference>
<dbReference type="OrthoDB" id="9775513at2"/>
<keyword evidence="10" id="KW-0175">Coiled coil</keyword>
<accession>A0A4S3KCW6</accession>
<keyword evidence="7 9" id="KW-1133">Transmembrane helix</keyword>
<keyword evidence="5 9" id="KW-0997">Cell inner membrane</keyword>
<evidence type="ECO:0000256" key="6">
    <source>
        <dbReference type="ARBA" id="ARBA00022692"/>
    </source>
</evidence>
<dbReference type="InterPro" id="IPR050739">
    <property type="entry name" value="MFP"/>
</dbReference>
<dbReference type="Gene3D" id="2.40.30.170">
    <property type="match status" value="1"/>
</dbReference>
<dbReference type="InterPro" id="IPR059040">
    <property type="entry name" value="HH_CyaD-like"/>
</dbReference>
<feature type="transmembrane region" description="Helical" evidence="9">
    <location>
        <begin position="59"/>
        <end position="77"/>
    </location>
</feature>
<feature type="domain" description="CyaD-like alpha-helical hairpin" evidence="11">
    <location>
        <begin position="128"/>
        <end position="323"/>
    </location>
</feature>
<evidence type="ECO:0000256" key="9">
    <source>
        <dbReference type="RuleBase" id="RU365093"/>
    </source>
</evidence>
<reference evidence="13 14" key="1">
    <citation type="submission" date="2017-02" db="EMBL/GenBank/DDBJ databases">
        <title>Whole genome sequencing of Rhodanobacter lindaniclasticus DSM 17932.</title>
        <authorList>
            <person name="Kumar S."/>
            <person name="Patil P."/>
            <person name="Patil P.B."/>
        </authorList>
    </citation>
    <scope>NUCLEOTIDE SEQUENCE [LARGE SCALE GENOMIC DNA]</scope>
    <source>
        <strain evidence="13 14">DSM 17932</strain>
    </source>
</reference>
<keyword evidence="14" id="KW-1185">Reference proteome</keyword>
<comment type="similarity">
    <text evidence="2 9">Belongs to the membrane fusion protein (MFP) (TC 8.A.1) family.</text>
</comment>
<dbReference type="PANTHER" id="PTHR30386:SF27">
    <property type="entry name" value="MEMBRANE FUSION PROTEIN (MFP) FAMILY PROTEIN"/>
    <property type="match status" value="1"/>
</dbReference>
<dbReference type="InterPro" id="IPR006144">
    <property type="entry name" value="Secretion_HlyD_CS"/>
</dbReference>
<sequence length="473" mass="52463">MTNRFAAIGDVLRRYAQVFRAAWAERRTLAPIPRTHDELAFLPAHLELTETPLSPAPRASLWIIMGLFCVALLWAGFGKLDVVAVAPGKTVTSSRTKIVQPAETAVVRRILVHDGQAVKQGDLLIELDATATTADSQKAEEALASARLAAARSAALVQAIDTATPPVLAQGSDLPTDRFEATQRLALSEYAAYTARKQSLEAMVAQKQAELRTVESAIVPLEQYLTISRTRVADYEKLLRQGYVPRQDYLQRKQERINAERDLTGQQSRRVELRSAITGAREELSVTITDTRRQLLDELRQAREQIQQFEPEVARTTQRNALMQLRAPVTGTVQQLAVHTVGGVVTPAQPLLAVVPENDSLEVEATVLNQDIGFVRPGQRATIKVESFPYTRYGYVEGVVESVSHDAIQDEKLGLIYLARVKMKKTELLVDGVKVRLTSGMALTAEIKTGKRRVIEYILDPLRKGVDESMRER</sequence>
<evidence type="ECO:0000259" key="12">
    <source>
        <dbReference type="Pfam" id="PF26002"/>
    </source>
</evidence>
<evidence type="ECO:0000256" key="10">
    <source>
        <dbReference type="SAM" id="Coils"/>
    </source>
</evidence>
<dbReference type="Pfam" id="PF25988">
    <property type="entry name" value="HH_CyaD"/>
    <property type="match status" value="1"/>
</dbReference>
<dbReference type="GO" id="GO:0005886">
    <property type="term" value="C:plasma membrane"/>
    <property type="evidence" value="ECO:0007669"/>
    <property type="project" value="UniProtKB-SubCell"/>
</dbReference>
<evidence type="ECO:0000313" key="13">
    <source>
        <dbReference type="EMBL" id="THD05734.1"/>
    </source>
</evidence>
<evidence type="ECO:0000256" key="2">
    <source>
        <dbReference type="ARBA" id="ARBA00009477"/>
    </source>
</evidence>
<gene>
    <name evidence="13" type="ORF">B1991_16230</name>
</gene>
<protein>
    <recommendedName>
        <fullName evidence="9">Membrane fusion protein (MFP) family protein</fullName>
    </recommendedName>
</protein>
<dbReference type="Pfam" id="PF26002">
    <property type="entry name" value="Beta-barrel_AprE"/>
    <property type="match status" value="1"/>
</dbReference>
<dbReference type="SUPFAM" id="SSF111369">
    <property type="entry name" value="HlyD-like secretion proteins"/>
    <property type="match status" value="1"/>
</dbReference>
<feature type="domain" description="AprE-like beta-barrel" evidence="12">
    <location>
        <begin position="361"/>
        <end position="450"/>
    </location>
</feature>